<dbReference type="EMBL" id="JACEIK010002816">
    <property type="protein sequence ID" value="MCD9639003.1"/>
    <property type="molecule type" value="Genomic_DNA"/>
</dbReference>
<protein>
    <submittedName>
        <fullName evidence="6">Mitochondrial 2-oxoadipate and 2-oxoglutarate transporter</fullName>
    </submittedName>
</protein>
<dbReference type="InterPro" id="IPR029066">
    <property type="entry name" value="PLP-binding_barrel"/>
</dbReference>
<keyword evidence="3" id="KW-0663">Pyridoxal phosphate</keyword>
<comment type="similarity">
    <text evidence="2">Belongs to the Orn/Lys/Arg decarboxylase class-II family.</text>
</comment>
<sequence>MGFNFNYASRAEIEYVLSLGISPDSIILVNSCKPESDIIFDVKVRVNLTTFNSEEEVYKIRKHHRKCDLLLRIKPMDDSNARCPMRPKYDALLEEVEPLLRTAQDARLTVSVVSFHIGNGDADSKAYLGAIAARREFSQQRLGLSDELCNSPPVNSPKPP</sequence>
<dbReference type="InterPro" id="IPR022644">
    <property type="entry name" value="De-COase2_N"/>
</dbReference>
<dbReference type="Proteomes" id="UP000823775">
    <property type="component" value="Unassembled WGS sequence"/>
</dbReference>
<name>A0ABS8UW69_DATST</name>
<reference evidence="6 7" key="1">
    <citation type="journal article" date="2021" name="BMC Genomics">
        <title>Datura genome reveals duplications of psychoactive alkaloid biosynthetic genes and high mutation rate following tissue culture.</title>
        <authorList>
            <person name="Rajewski A."/>
            <person name="Carter-House D."/>
            <person name="Stajich J."/>
            <person name="Litt A."/>
        </authorList>
    </citation>
    <scope>NUCLEOTIDE SEQUENCE [LARGE SCALE GENOMIC DNA]</scope>
    <source>
        <strain evidence="6">AR-01</strain>
    </source>
</reference>
<proteinExistence type="inferred from homology"/>
<dbReference type="PANTHER" id="PTHR11482:SF6">
    <property type="entry name" value="ORNITHINE DECARBOXYLASE 1-RELATED"/>
    <property type="match status" value="1"/>
</dbReference>
<dbReference type="Gene3D" id="3.20.20.10">
    <property type="entry name" value="Alanine racemase"/>
    <property type="match status" value="1"/>
</dbReference>
<dbReference type="PANTHER" id="PTHR11482">
    <property type="entry name" value="ARGININE/DIAMINOPIMELATE/ORNITHINE DECARBOXYLASE"/>
    <property type="match status" value="1"/>
</dbReference>
<comment type="caution">
    <text evidence="6">The sequence shown here is derived from an EMBL/GenBank/DDBJ whole genome shotgun (WGS) entry which is preliminary data.</text>
</comment>
<keyword evidence="7" id="KW-1185">Reference proteome</keyword>
<evidence type="ECO:0000256" key="2">
    <source>
        <dbReference type="ARBA" id="ARBA00008872"/>
    </source>
</evidence>
<gene>
    <name evidence="6" type="primary">ODC1_1</name>
    <name evidence="6" type="ORF">HAX54_023240</name>
</gene>
<evidence type="ECO:0000256" key="1">
    <source>
        <dbReference type="ARBA" id="ARBA00001933"/>
    </source>
</evidence>
<organism evidence="6 7">
    <name type="scientific">Datura stramonium</name>
    <name type="common">Jimsonweed</name>
    <name type="synonym">Common thornapple</name>
    <dbReference type="NCBI Taxonomy" id="4076"/>
    <lineage>
        <taxon>Eukaryota</taxon>
        <taxon>Viridiplantae</taxon>
        <taxon>Streptophyta</taxon>
        <taxon>Embryophyta</taxon>
        <taxon>Tracheophyta</taxon>
        <taxon>Spermatophyta</taxon>
        <taxon>Magnoliopsida</taxon>
        <taxon>eudicotyledons</taxon>
        <taxon>Gunneridae</taxon>
        <taxon>Pentapetalae</taxon>
        <taxon>asterids</taxon>
        <taxon>lamiids</taxon>
        <taxon>Solanales</taxon>
        <taxon>Solanaceae</taxon>
        <taxon>Solanoideae</taxon>
        <taxon>Datureae</taxon>
        <taxon>Datura</taxon>
    </lineage>
</organism>
<evidence type="ECO:0000313" key="7">
    <source>
        <dbReference type="Proteomes" id="UP000823775"/>
    </source>
</evidence>
<evidence type="ECO:0000313" key="6">
    <source>
        <dbReference type="EMBL" id="MCD9639003.1"/>
    </source>
</evidence>
<dbReference type="PRINTS" id="PR01182">
    <property type="entry name" value="ORNDCRBXLASE"/>
</dbReference>
<dbReference type="Pfam" id="PF02784">
    <property type="entry name" value="Orn_Arg_deC_N"/>
    <property type="match status" value="1"/>
</dbReference>
<evidence type="ECO:0000256" key="3">
    <source>
        <dbReference type="ARBA" id="ARBA00022898"/>
    </source>
</evidence>
<dbReference type="InterPro" id="IPR002433">
    <property type="entry name" value="Orn_de-COase"/>
</dbReference>
<evidence type="ECO:0000259" key="5">
    <source>
        <dbReference type="Pfam" id="PF02784"/>
    </source>
</evidence>
<dbReference type="SUPFAM" id="SSF51419">
    <property type="entry name" value="PLP-binding barrel"/>
    <property type="match status" value="1"/>
</dbReference>
<accession>A0ABS8UW69</accession>
<keyword evidence="4" id="KW-0456">Lyase</keyword>
<feature type="domain" description="Orn/DAP/Arg decarboxylase 2 N-terminal" evidence="5">
    <location>
        <begin position="2"/>
        <end position="140"/>
    </location>
</feature>
<evidence type="ECO:0000256" key="4">
    <source>
        <dbReference type="ARBA" id="ARBA00023239"/>
    </source>
</evidence>
<comment type="cofactor">
    <cofactor evidence="1">
        <name>pyridoxal 5'-phosphate</name>
        <dbReference type="ChEBI" id="CHEBI:597326"/>
    </cofactor>
</comment>